<evidence type="ECO:0000256" key="3">
    <source>
        <dbReference type="ARBA" id="ARBA00022777"/>
    </source>
</evidence>
<dbReference type="Gene3D" id="3.40.1190.20">
    <property type="match status" value="1"/>
</dbReference>
<evidence type="ECO:0000313" key="7">
    <source>
        <dbReference type="Proteomes" id="UP000562027"/>
    </source>
</evidence>
<dbReference type="Proteomes" id="UP000562027">
    <property type="component" value="Unassembled WGS sequence"/>
</dbReference>
<dbReference type="Pfam" id="PF00294">
    <property type="entry name" value="PfkB"/>
    <property type="match status" value="1"/>
</dbReference>
<sequence>MRLFVAANFVMACCWRVQRLPREGETLLSSSFAAEPGGKGLNVAIGARRLGAEVDALLGIGRDAAGDRLLALLAEEGMAPDHAYRLADSSGHGCGLIDAHGRNSIAVCLGPNLLLEPRHADAAAEEIARADAVYGQFETSLGALQRVFEIAARHGRLTVLNPSPYQPIPAELLALTRVLLANEVEAAELLDWQLPQGASLSDCAASLDAAAQAFWPRWPQGQLLLLTLGALGAVALRRDRPPLAVPGFAVAVQDSMGAGDAFAAGLLTQLLSGQDLAASLRVANACGALMCMRAGVLQGLPRAADLQAFLLRAAA</sequence>
<comment type="caution">
    <text evidence="6">The sequence shown here is derived from an EMBL/GenBank/DDBJ whole genome shotgun (WGS) entry which is preliminary data.</text>
</comment>
<dbReference type="AlphaFoldDB" id="A0A840LAW0"/>
<keyword evidence="2 4" id="KW-0808">Transferase</keyword>
<evidence type="ECO:0000256" key="4">
    <source>
        <dbReference type="RuleBase" id="RU003704"/>
    </source>
</evidence>
<feature type="domain" description="Carbohydrate kinase PfkB" evidence="5">
    <location>
        <begin position="19"/>
        <end position="301"/>
    </location>
</feature>
<evidence type="ECO:0000313" key="6">
    <source>
        <dbReference type="EMBL" id="MBB4842497.1"/>
    </source>
</evidence>
<dbReference type="PRINTS" id="PR00990">
    <property type="entry name" value="RIBOKINASE"/>
</dbReference>
<name>A0A840LAW0_9BURK</name>
<keyword evidence="3 4" id="KW-0418">Kinase</keyword>
<evidence type="ECO:0000256" key="1">
    <source>
        <dbReference type="ARBA" id="ARBA00010688"/>
    </source>
</evidence>
<dbReference type="EMBL" id="JACHLP010000002">
    <property type="protein sequence ID" value="MBB4842497.1"/>
    <property type="molecule type" value="Genomic_DNA"/>
</dbReference>
<accession>A0A840LAW0</accession>
<dbReference type="GO" id="GO:0004747">
    <property type="term" value="F:ribokinase activity"/>
    <property type="evidence" value="ECO:0007669"/>
    <property type="project" value="UniProtKB-EC"/>
</dbReference>
<comment type="similarity">
    <text evidence="1 4">Belongs to the carbohydrate kinase PfkB family.</text>
</comment>
<dbReference type="PANTHER" id="PTHR10584">
    <property type="entry name" value="SUGAR KINASE"/>
    <property type="match status" value="1"/>
</dbReference>
<evidence type="ECO:0000259" key="5">
    <source>
        <dbReference type="Pfam" id="PF00294"/>
    </source>
</evidence>
<dbReference type="InterPro" id="IPR002173">
    <property type="entry name" value="Carboh/pur_kinase_PfkB_CS"/>
</dbReference>
<dbReference type="InterPro" id="IPR029056">
    <property type="entry name" value="Ribokinase-like"/>
</dbReference>
<gene>
    <name evidence="6" type="ORF">HNP55_001012</name>
</gene>
<dbReference type="RefSeq" id="WP_184296860.1">
    <property type="nucleotide sequence ID" value="NZ_JACHLP010000002.1"/>
</dbReference>
<organism evidence="6 7">
    <name type="scientific">Roseateles oligotrophus</name>
    <dbReference type="NCBI Taxonomy" id="1769250"/>
    <lineage>
        <taxon>Bacteria</taxon>
        <taxon>Pseudomonadati</taxon>
        <taxon>Pseudomonadota</taxon>
        <taxon>Betaproteobacteria</taxon>
        <taxon>Burkholderiales</taxon>
        <taxon>Sphaerotilaceae</taxon>
        <taxon>Roseateles</taxon>
    </lineage>
</organism>
<dbReference type="EC" id="2.7.1.15" evidence="6"/>
<dbReference type="PROSITE" id="PS00584">
    <property type="entry name" value="PFKB_KINASES_2"/>
    <property type="match status" value="1"/>
</dbReference>
<dbReference type="InterPro" id="IPR002139">
    <property type="entry name" value="Ribo/fructo_kinase"/>
</dbReference>
<reference evidence="6 7" key="1">
    <citation type="submission" date="2020-08" db="EMBL/GenBank/DDBJ databases">
        <title>Functional genomics of gut bacteria from endangered species of beetles.</title>
        <authorList>
            <person name="Carlos-Shanley C."/>
        </authorList>
    </citation>
    <scope>NUCLEOTIDE SEQUENCE [LARGE SCALE GENOMIC DNA]</scope>
    <source>
        <strain evidence="6 7">S00239</strain>
    </source>
</reference>
<dbReference type="PANTHER" id="PTHR10584:SF166">
    <property type="entry name" value="RIBOKINASE"/>
    <property type="match status" value="1"/>
</dbReference>
<keyword evidence="7" id="KW-1185">Reference proteome</keyword>
<proteinExistence type="inferred from homology"/>
<evidence type="ECO:0000256" key="2">
    <source>
        <dbReference type="ARBA" id="ARBA00022679"/>
    </source>
</evidence>
<dbReference type="InterPro" id="IPR011611">
    <property type="entry name" value="PfkB_dom"/>
</dbReference>
<protein>
    <submittedName>
        <fullName evidence="6">Ribokinase</fullName>
        <ecNumber evidence="6">2.7.1.15</ecNumber>
    </submittedName>
</protein>
<dbReference type="SUPFAM" id="SSF53613">
    <property type="entry name" value="Ribokinase-like"/>
    <property type="match status" value="1"/>
</dbReference>